<sequence length="324" mass="37689">MEQGSIWVAWFKEEVLNGDLSNLWTTTPNRRFSWQVNKLLKLSPLIYQWIHLKVANGLSCRFWTDHWSPFGRLRDFLQLGARSSLGIADVATLASLSNNNTWLLPPARSEAQVQLQSYLTTITLTEENDSYEWVIEGTLYQKYSIGIVYRKLRVQGQPVSWNAIVWNKGGIPRHSFLTWLFVLNRCPTRDRILGWGLQTSPLCLLCNVMPESRNHLFFDCHFSWGLWGTLAPRCGITPNRSWDLTMAQLQGQTGRSPRGKLALLCWQSCIYWTWSERNARLHRNIFRSVEGISRLIDRQLKDRILSLRSTNPRVSSLMMQQWFA</sequence>
<evidence type="ECO:0000313" key="3">
    <source>
        <dbReference type="RefSeq" id="XP_056852006.1"/>
    </source>
</evidence>
<dbReference type="RefSeq" id="XP_056852006.1">
    <property type="nucleotide sequence ID" value="XM_056996026.1"/>
</dbReference>
<dbReference type="AlphaFoldDB" id="A0A9W3CKH3"/>
<keyword evidence="2" id="KW-1185">Reference proteome</keyword>
<dbReference type="OrthoDB" id="1107057at2759"/>
<reference evidence="3" key="1">
    <citation type="submission" date="2025-08" db="UniProtKB">
        <authorList>
            <consortium name="RefSeq"/>
        </authorList>
    </citation>
    <scope>IDENTIFICATION</scope>
    <source>
        <tissue evidence="3">Leaf</tissue>
    </source>
</reference>
<dbReference type="Pfam" id="PF13966">
    <property type="entry name" value="zf-RVT"/>
    <property type="match status" value="1"/>
</dbReference>
<protein>
    <submittedName>
        <fullName evidence="3">Uncharacterized protein LOC130501163</fullName>
    </submittedName>
</protein>
<gene>
    <name evidence="3" type="primary">LOC130501163</name>
</gene>
<dbReference type="GeneID" id="130501163"/>
<dbReference type="PANTHER" id="PTHR33116">
    <property type="entry name" value="REVERSE TRANSCRIPTASE ZINC-BINDING DOMAIN-CONTAINING PROTEIN-RELATED-RELATED"/>
    <property type="match status" value="1"/>
</dbReference>
<feature type="domain" description="Reverse transcriptase zinc-binding" evidence="1">
    <location>
        <begin position="143"/>
        <end position="227"/>
    </location>
</feature>
<name>A0A9W3CKH3_RAPSA</name>
<proteinExistence type="predicted"/>
<evidence type="ECO:0000313" key="2">
    <source>
        <dbReference type="Proteomes" id="UP000504610"/>
    </source>
</evidence>
<dbReference type="InterPro" id="IPR026960">
    <property type="entry name" value="RVT-Znf"/>
</dbReference>
<dbReference type="Proteomes" id="UP000504610">
    <property type="component" value="Unplaced"/>
</dbReference>
<dbReference type="PANTHER" id="PTHR33116:SF66">
    <property type="entry name" value="REVERSE TRANSCRIPTASE ZINC-BINDING DOMAIN-CONTAINING PROTEIN"/>
    <property type="match status" value="1"/>
</dbReference>
<organism evidence="2 3">
    <name type="scientific">Raphanus sativus</name>
    <name type="common">Radish</name>
    <name type="synonym">Raphanus raphanistrum var. sativus</name>
    <dbReference type="NCBI Taxonomy" id="3726"/>
    <lineage>
        <taxon>Eukaryota</taxon>
        <taxon>Viridiplantae</taxon>
        <taxon>Streptophyta</taxon>
        <taxon>Embryophyta</taxon>
        <taxon>Tracheophyta</taxon>
        <taxon>Spermatophyta</taxon>
        <taxon>Magnoliopsida</taxon>
        <taxon>eudicotyledons</taxon>
        <taxon>Gunneridae</taxon>
        <taxon>Pentapetalae</taxon>
        <taxon>rosids</taxon>
        <taxon>malvids</taxon>
        <taxon>Brassicales</taxon>
        <taxon>Brassicaceae</taxon>
        <taxon>Brassiceae</taxon>
        <taxon>Raphanus</taxon>
    </lineage>
</organism>
<evidence type="ECO:0000259" key="1">
    <source>
        <dbReference type="Pfam" id="PF13966"/>
    </source>
</evidence>
<dbReference type="KEGG" id="rsz:130501163"/>
<accession>A0A9W3CKH3</accession>